<dbReference type="Proteomes" id="UP000573327">
    <property type="component" value="Unassembled WGS sequence"/>
</dbReference>
<gene>
    <name evidence="2" type="ORF">F4556_002703</name>
</gene>
<dbReference type="RefSeq" id="WP_184914752.1">
    <property type="nucleotide sequence ID" value="NZ_JACHJR010000001.1"/>
</dbReference>
<dbReference type="InterPro" id="IPR024473">
    <property type="entry name" value="Transposases_IS4_N"/>
</dbReference>
<dbReference type="PANTHER" id="PTHR37529:SF1">
    <property type="entry name" value="TRANSPOSASE INSG FOR INSERTION SEQUENCE ELEMENT IS4-RELATED"/>
    <property type="match status" value="1"/>
</dbReference>
<sequence length="367" mass="39095">MARTGQLSPAPGERLAELLGVCALTSALPEVLVDGAVEADGRTERRIRALSARTVVYFTLAMWLYPSSGYGEVMRLLLAGLARKHRWARPLSVPSTAAITKARQRLGPGPLRRLFEQVAGPSALGAADALPCRWRLMSLDVALLDVPDSPDNREAYGGGAAAGRALPQVQVLALAESATHAVCAAALGSGDADLVREVLPALRPGQLVVASRGALSYDLWTRARGRGADLLWQAKPSLDLPLLRALDDGSYLSRLAGPTAADRLVPVRVVDCVLPAFDRSGRRAGIRTGRLVCSILEPAGAAAADLARLYSERWRLDTLIDELDARQGRARPVLRSKSPAMVEQEVWAMLLTHHAIRALVVGDAAGA</sequence>
<dbReference type="PANTHER" id="PTHR37529">
    <property type="entry name" value="TRANSPOSASE INSG FOR INSERTION SEQUENCE ELEMENT IS4-RELATED"/>
    <property type="match status" value="1"/>
</dbReference>
<protein>
    <recommendedName>
        <fullName evidence="1">Transposase IS4 N-terminal domain-containing protein</fullName>
    </recommendedName>
</protein>
<accession>A0A7W7SC84</accession>
<dbReference type="EMBL" id="JACHJR010000001">
    <property type="protein sequence ID" value="MBB4947168.1"/>
    <property type="molecule type" value="Genomic_DNA"/>
</dbReference>
<dbReference type="NCBIfam" id="NF033592">
    <property type="entry name" value="transpos_IS4_1"/>
    <property type="match status" value="1"/>
</dbReference>
<evidence type="ECO:0000259" key="1">
    <source>
        <dbReference type="Pfam" id="PF13006"/>
    </source>
</evidence>
<evidence type="ECO:0000313" key="2">
    <source>
        <dbReference type="EMBL" id="MBB4947168.1"/>
    </source>
</evidence>
<comment type="caution">
    <text evidence="2">The sequence shown here is derived from an EMBL/GenBank/DDBJ whole genome shotgun (WGS) entry which is preliminary data.</text>
</comment>
<organism evidence="2 3">
    <name type="scientific">Kitasatospora gansuensis</name>
    <dbReference type="NCBI Taxonomy" id="258050"/>
    <lineage>
        <taxon>Bacteria</taxon>
        <taxon>Bacillati</taxon>
        <taxon>Actinomycetota</taxon>
        <taxon>Actinomycetes</taxon>
        <taxon>Kitasatosporales</taxon>
        <taxon>Streptomycetaceae</taxon>
        <taxon>Kitasatospora</taxon>
    </lineage>
</organism>
<name>A0A7W7SC84_9ACTN</name>
<dbReference type="InterPro" id="IPR012337">
    <property type="entry name" value="RNaseH-like_sf"/>
</dbReference>
<dbReference type="AlphaFoldDB" id="A0A7W7SC84"/>
<feature type="domain" description="Transposase IS4 N-terminal" evidence="1">
    <location>
        <begin position="21"/>
        <end position="116"/>
    </location>
</feature>
<reference evidence="2 3" key="1">
    <citation type="submission" date="2020-08" db="EMBL/GenBank/DDBJ databases">
        <title>Sequencing the genomes of 1000 actinobacteria strains.</title>
        <authorList>
            <person name="Klenk H.-P."/>
        </authorList>
    </citation>
    <scope>NUCLEOTIDE SEQUENCE [LARGE SCALE GENOMIC DNA]</scope>
    <source>
        <strain evidence="2 3">DSM 44786</strain>
    </source>
</reference>
<keyword evidence="3" id="KW-1185">Reference proteome</keyword>
<evidence type="ECO:0000313" key="3">
    <source>
        <dbReference type="Proteomes" id="UP000573327"/>
    </source>
</evidence>
<dbReference type="Pfam" id="PF13006">
    <property type="entry name" value="Nterm_IS4"/>
    <property type="match status" value="1"/>
</dbReference>
<dbReference type="SUPFAM" id="SSF53098">
    <property type="entry name" value="Ribonuclease H-like"/>
    <property type="match status" value="1"/>
</dbReference>
<proteinExistence type="predicted"/>
<dbReference type="InterPro" id="IPR047952">
    <property type="entry name" value="Transpos_IS4"/>
</dbReference>